<dbReference type="EMBL" id="AFBI03000066">
    <property type="protein sequence ID" value="EJW02539.1"/>
    <property type="molecule type" value="Genomic_DNA"/>
</dbReference>
<reference evidence="2 3" key="1">
    <citation type="submission" date="2011-08" db="EMBL/GenBank/DDBJ databases">
        <authorList>
            <person name="Liu Z.J."/>
            <person name="Shi F.L."/>
            <person name="Lu J.Q."/>
            <person name="Li M."/>
            <person name="Wang Z.L."/>
        </authorList>
    </citation>
    <scope>NUCLEOTIDE SEQUENCE [LARGE SCALE GENOMIC DNA]</scope>
    <source>
        <strain evidence="2 3">USNM 41457</strain>
    </source>
</reference>
<evidence type="ECO:0000313" key="3">
    <source>
        <dbReference type="Proteomes" id="UP000003163"/>
    </source>
</evidence>
<organism evidence="2 3">
    <name type="scientific">Edhazardia aedis (strain USNM 41457)</name>
    <name type="common">Microsporidian parasite</name>
    <dbReference type="NCBI Taxonomy" id="1003232"/>
    <lineage>
        <taxon>Eukaryota</taxon>
        <taxon>Fungi</taxon>
        <taxon>Fungi incertae sedis</taxon>
        <taxon>Microsporidia</taxon>
        <taxon>Edhazardia</taxon>
    </lineage>
</organism>
<dbReference type="AlphaFoldDB" id="J9D4R4"/>
<keyword evidence="3" id="KW-1185">Reference proteome</keyword>
<name>J9D4R4_EDHAE</name>
<protein>
    <submittedName>
        <fullName evidence="2">Uncharacterized protein</fullName>
    </submittedName>
</protein>
<proteinExistence type="predicted"/>
<gene>
    <name evidence="2" type="ORF">EDEG_03051</name>
</gene>
<dbReference type="Proteomes" id="UP000003163">
    <property type="component" value="Unassembled WGS sequence"/>
</dbReference>
<dbReference type="HOGENOM" id="CLU_459285_0_0_1"/>
<comment type="caution">
    <text evidence="2">The sequence shown here is derived from an EMBL/GenBank/DDBJ whole genome shotgun (WGS) entry which is preliminary data.</text>
</comment>
<dbReference type="VEuPathDB" id="MicrosporidiaDB:EDEG_03051"/>
<evidence type="ECO:0000256" key="1">
    <source>
        <dbReference type="SAM" id="Coils"/>
    </source>
</evidence>
<evidence type="ECO:0000313" key="2">
    <source>
        <dbReference type="EMBL" id="EJW02539.1"/>
    </source>
</evidence>
<dbReference type="InParanoid" id="J9D4R4"/>
<keyword evidence="1" id="KW-0175">Coiled coil</keyword>
<sequence length="594" mass="69446">MQFFFSILAVYTSKNTKENFTEAVINHLCNIQAVSTNFIAKDKLSLHLGNVTGGLHEKKDEASSKAIEKQTKMKDMINLEFRTEKNNENSWFSNTVGLSTENLNLCNPSGECFYDVEISNYGDLAVCASVREFQSQKMIELNKKYEREQQEKHIVNNQSEFFYNVPNSYLLTSNHFRSFEKNNFYDVEKTQQEKNKTTERNHVNLYHSAKNSPIEILKKKIIIDNQNESLSNNRKLIDETSSSLRSLSINQFGTNKDEFAVSGQSLNDRRRKRQFTTYEPFTSTDEGFMSSRKKYNSDLAANKSYISEQINPQENAGKRSDHVQPVISNTACLSSSNKDTEIKEKNLSQMNSNEIQKKHNLLSLEYLYCGFKAENFYRQAIQKYQKYLELAQYSVDRNQSQKYSDIPIAIPTSTYSLSQNHGCDFLQQSALNIPYANQSTGCFYDYNTENMRRESDARWHTNLLSVFPYERNQSDIESHKETSETEIQHREFDNRHEYFVDQSNLNMFDRENIFANNFGETNHSVTQRQDIHNKPKNEKNTHIQSVKYLKNHRTRVIQNQMNVNVKIKKRKIKIKKAMIKLKKGMIKRSYKKKL</sequence>
<reference evidence="3" key="2">
    <citation type="submission" date="2015-07" db="EMBL/GenBank/DDBJ databases">
        <title>Contrasting host-pathogen interactions and genome evolution in two generalist and specialist microsporidian pathogens of mosquitoes.</title>
        <authorList>
            <consortium name="The Broad Institute Genomics Platform"/>
            <consortium name="The Broad Institute Genome Sequencing Center for Infectious Disease"/>
            <person name="Cuomo C.A."/>
            <person name="Sanscrainte N.D."/>
            <person name="Goldberg J.M."/>
            <person name="Heiman D."/>
            <person name="Young S."/>
            <person name="Zeng Q."/>
            <person name="Becnel J.J."/>
            <person name="Birren B.W."/>
        </authorList>
    </citation>
    <scope>NUCLEOTIDE SEQUENCE [LARGE SCALE GENOMIC DNA]</scope>
    <source>
        <strain evidence="3">USNM 41457</strain>
    </source>
</reference>
<feature type="coiled-coil region" evidence="1">
    <location>
        <begin position="131"/>
        <end position="158"/>
    </location>
</feature>
<accession>J9D4R4</accession>